<protein>
    <submittedName>
        <fullName evidence="1">Uncharacterized protein</fullName>
    </submittedName>
</protein>
<reference evidence="1 2" key="1">
    <citation type="submission" date="2019-08" db="EMBL/GenBank/DDBJ databases">
        <title>Bradyrhizobium hipponensis sp. nov., a rhizobium isolated from a Lupinus angustifolius root nodule in Tunisia.</title>
        <authorList>
            <person name="Off K."/>
            <person name="Rejili M."/>
            <person name="Mars M."/>
            <person name="Brachmann A."/>
            <person name="Marin M."/>
        </authorList>
    </citation>
    <scope>NUCLEOTIDE SEQUENCE [LARGE SCALE GENOMIC DNA]</scope>
    <source>
        <strain evidence="1 2">CTAW71</strain>
    </source>
</reference>
<gene>
    <name evidence="1" type="ORF">FXB40_11385</name>
</gene>
<sequence length="71" mass="8258">MYDVYVNDRNDLLVVPRDRSIPLDLNGSWRKKRAVRSVSARIRKDVCEQGYHRRDLTARPRLGNSSAGKPY</sequence>
<organism evidence="1 2">
    <name type="scientific">Bradyrhizobium rifense</name>
    <dbReference type="NCBI Taxonomy" id="515499"/>
    <lineage>
        <taxon>Bacteria</taxon>
        <taxon>Pseudomonadati</taxon>
        <taxon>Pseudomonadota</taxon>
        <taxon>Alphaproteobacteria</taxon>
        <taxon>Hyphomicrobiales</taxon>
        <taxon>Nitrobacteraceae</taxon>
        <taxon>Bradyrhizobium</taxon>
    </lineage>
</organism>
<proteinExistence type="predicted"/>
<evidence type="ECO:0000313" key="2">
    <source>
        <dbReference type="Proteomes" id="UP000324758"/>
    </source>
</evidence>
<keyword evidence="2" id="KW-1185">Reference proteome</keyword>
<evidence type="ECO:0000313" key="1">
    <source>
        <dbReference type="EMBL" id="TYL96637.1"/>
    </source>
</evidence>
<dbReference type="Proteomes" id="UP000324758">
    <property type="component" value="Unassembled WGS sequence"/>
</dbReference>
<accession>A0A5D3KUD9</accession>
<dbReference type="AlphaFoldDB" id="A0A5D3KUD9"/>
<dbReference type="EMBL" id="VSSS01000018">
    <property type="protein sequence ID" value="TYL96637.1"/>
    <property type="molecule type" value="Genomic_DNA"/>
</dbReference>
<dbReference type="OrthoDB" id="8246240at2"/>
<name>A0A5D3KUD9_9BRAD</name>
<comment type="caution">
    <text evidence="1">The sequence shown here is derived from an EMBL/GenBank/DDBJ whole genome shotgun (WGS) entry which is preliminary data.</text>
</comment>